<dbReference type="GO" id="GO:0016757">
    <property type="term" value="F:glycosyltransferase activity"/>
    <property type="evidence" value="ECO:0007669"/>
    <property type="project" value="UniProtKB-ARBA"/>
</dbReference>
<feature type="compositionally biased region" description="Basic and acidic residues" evidence="2">
    <location>
        <begin position="1"/>
        <end position="11"/>
    </location>
</feature>
<dbReference type="GO" id="GO:0009103">
    <property type="term" value="P:lipopolysaccharide biosynthetic process"/>
    <property type="evidence" value="ECO:0007669"/>
    <property type="project" value="TreeGrafter"/>
</dbReference>
<keyword evidence="1 4" id="KW-0808">Transferase</keyword>
<dbReference type="Pfam" id="PF13692">
    <property type="entry name" value="Glyco_trans_1_4"/>
    <property type="match status" value="1"/>
</dbReference>
<evidence type="ECO:0000313" key="5">
    <source>
        <dbReference type="Proteomes" id="UP000267464"/>
    </source>
</evidence>
<dbReference type="PANTHER" id="PTHR46401">
    <property type="entry name" value="GLYCOSYLTRANSFERASE WBBK-RELATED"/>
    <property type="match status" value="1"/>
</dbReference>
<dbReference type="EMBL" id="QUSW01000001">
    <property type="protein sequence ID" value="RQP26553.1"/>
    <property type="molecule type" value="Genomic_DNA"/>
</dbReference>
<feature type="domain" description="Glycosyltransferase subfamily 4-like N-terminal" evidence="3">
    <location>
        <begin position="52"/>
        <end position="213"/>
    </location>
</feature>
<evidence type="ECO:0000259" key="3">
    <source>
        <dbReference type="Pfam" id="PF13439"/>
    </source>
</evidence>
<dbReference type="Pfam" id="PF13439">
    <property type="entry name" value="Glyco_transf_4"/>
    <property type="match status" value="1"/>
</dbReference>
<evidence type="ECO:0000256" key="1">
    <source>
        <dbReference type="ARBA" id="ARBA00022679"/>
    </source>
</evidence>
<protein>
    <submittedName>
        <fullName evidence="4">Glycosyltransferase</fullName>
    </submittedName>
</protein>
<reference evidence="4 5" key="1">
    <citation type="submission" date="2018-08" db="EMBL/GenBank/DDBJ databases">
        <authorList>
            <person name="Khan S.A."/>
            <person name="Jeon C.O."/>
            <person name="Chun B.H."/>
            <person name="Jeong S.E."/>
        </authorList>
    </citation>
    <scope>NUCLEOTIDE SEQUENCE [LARGE SCALE GENOMIC DNA]</scope>
    <source>
        <strain evidence="4 5">S-16</strain>
    </source>
</reference>
<evidence type="ECO:0000313" key="4">
    <source>
        <dbReference type="EMBL" id="RQP26553.1"/>
    </source>
</evidence>
<dbReference type="Proteomes" id="UP000267464">
    <property type="component" value="Unassembled WGS sequence"/>
</dbReference>
<name>A0A3N7HXC1_9BURK</name>
<gene>
    <name evidence="4" type="ORF">DZC73_06000</name>
</gene>
<reference evidence="4 5" key="2">
    <citation type="submission" date="2018-12" db="EMBL/GenBank/DDBJ databases">
        <title>Rhizobacter gummiphilus sp. nov., a rubber-degrading bacterium isolated from the soil of a botanical garden in Japan.</title>
        <authorList>
            <person name="Shunsuke S.S."/>
        </authorList>
    </citation>
    <scope>NUCLEOTIDE SEQUENCE [LARGE SCALE GENOMIC DNA]</scope>
    <source>
        <strain evidence="4 5">S-16</strain>
    </source>
</reference>
<proteinExistence type="predicted"/>
<dbReference type="Gene3D" id="3.40.50.2000">
    <property type="entry name" value="Glycogen Phosphorylase B"/>
    <property type="match status" value="2"/>
</dbReference>
<keyword evidence="5" id="KW-1185">Reference proteome</keyword>
<sequence>MHRGPRHEQRPAARRRSHRSAQHGGYPMSESAKLDVMLVDPSLFTPPYDAALTQGLVANGIAPMWMTRPTRRADRQELPLPLTDPFFYRRTDEASWIPDKLKPVAKGIAHFAGLVKLLAKVRRHKPDVVHFQWIVVPPLDVIAMALIRRWCPLVLTVHDTVPYNGQKMSWLQRFGHDTPMKCAHQLIVHTRSGRQALLDRGVPEHKITVIPHGPLQLSVPAPPARATRDPRWTVLLFGEIKPYKGLDLLIEAVGSLPVEVRHELRVIVAGRPRMDMAPLVERIAELGLQEQFDIRPRRLSEEEMAAVFAEADSFVFPYRQIDASGVYFLVKGLGKWLIASRVGIFAEDMHEGVDGALIASEDIAELARELQDGITRRPQRAPVPVADSWTAIGRSTRQLYLQAIAEHRGGQRVGDERSADA</sequence>
<feature type="compositionally biased region" description="Basic residues" evidence="2">
    <location>
        <begin position="12"/>
        <end position="21"/>
    </location>
</feature>
<dbReference type="AlphaFoldDB" id="A0A3N7HXC1"/>
<feature type="region of interest" description="Disordered" evidence="2">
    <location>
        <begin position="1"/>
        <end position="27"/>
    </location>
</feature>
<comment type="caution">
    <text evidence="4">The sequence shown here is derived from an EMBL/GenBank/DDBJ whole genome shotgun (WGS) entry which is preliminary data.</text>
</comment>
<dbReference type="PANTHER" id="PTHR46401:SF2">
    <property type="entry name" value="GLYCOSYLTRANSFERASE WBBK-RELATED"/>
    <property type="match status" value="1"/>
</dbReference>
<organism evidence="4 5">
    <name type="scientific">Piscinibacter terrae</name>
    <dbReference type="NCBI Taxonomy" id="2496871"/>
    <lineage>
        <taxon>Bacteria</taxon>
        <taxon>Pseudomonadati</taxon>
        <taxon>Pseudomonadota</taxon>
        <taxon>Betaproteobacteria</taxon>
        <taxon>Burkholderiales</taxon>
        <taxon>Sphaerotilaceae</taxon>
        <taxon>Piscinibacter</taxon>
    </lineage>
</organism>
<dbReference type="SUPFAM" id="SSF53756">
    <property type="entry name" value="UDP-Glycosyltransferase/glycogen phosphorylase"/>
    <property type="match status" value="1"/>
</dbReference>
<accession>A0A3N7HXC1</accession>
<dbReference type="InterPro" id="IPR028098">
    <property type="entry name" value="Glyco_trans_4-like_N"/>
</dbReference>
<evidence type="ECO:0000256" key="2">
    <source>
        <dbReference type="SAM" id="MobiDB-lite"/>
    </source>
</evidence>